<evidence type="ECO:0000313" key="5">
    <source>
        <dbReference type="EMBL" id="KAA1128701.1"/>
    </source>
</evidence>
<accession>A0A5B0LL75</accession>
<dbReference type="Proteomes" id="UP000325313">
    <property type="component" value="Unassembled WGS sequence"/>
</dbReference>
<dbReference type="EMBL" id="VDEP01000510">
    <property type="protein sequence ID" value="KAA1065352.1"/>
    <property type="molecule type" value="Genomic_DNA"/>
</dbReference>
<protein>
    <submittedName>
        <fullName evidence="2">Uncharacterized protein</fullName>
    </submittedName>
</protein>
<keyword evidence="1" id="KW-0175">Coiled coil</keyword>
<comment type="caution">
    <text evidence="2">The sequence shown here is derived from an EMBL/GenBank/DDBJ whole genome shotgun (WGS) entry which is preliminary data.</text>
</comment>
<dbReference type="Proteomes" id="UP000324748">
    <property type="component" value="Unassembled WGS sequence"/>
</dbReference>
<gene>
    <name evidence="3" type="ORF">PGT21_013041</name>
    <name evidence="4" type="ORF">PGT21_014798</name>
    <name evidence="2" type="ORF">PGTUg99_004713</name>
    <name evidence="5" type="ORF">PGTUg99_026753</name>
</gene>
<evidence type="ECO:0000256" key="1">
    <source>
        <dbReference type="SAM" id="Coils"/>
    </source>
</evidence>
<feature type="coiled-coil region" evidence="1">
    <location>
        <begin position="30"/>
        <end position="64"/>
    </location>
</feature>
<evidence type="ECO:0000313" key="7">
    <source>
        <dbReference type="Proteomes" id="UP000325313"/>
    </source>
</evidence>
<keyword evidence="6" id="KW-1185">Reference proteome</keyword>
<evidence type="ECO:0000313" key="4">
    <source>
        <dbReference type="EMBL" id="KAA1110220.1"/>
    </source>
</evidence>
<dbReference type="EMBL" id="VDEP01000140">
    <property type="protein sequence ID" value="KAA1128701.1"/>
    <property type="molecule type" value="Genomic_DNA"/>
</dbReference>
<proteinExistence type="predicted"/>
<evidence type="ECO:0000313" key="3">
    <source>
        <dbReference type="EMBL" id="KAA1090765.1"/>
    </source>
</evidence>
<dbReference type="EMBL" id="VSWC01000027">
    <property type="protein sequence ID" value="KAA1110220.1"/>
    <property type="molecule type" value="Genomic_DNA"/>
</dbReference>
<organism evidence="2 7">
    <name type="scientific">Puccinia graminis f. sp. tritici</name>
    <dbReference type="NCBI Taxonomy" id="56615"/>
    <lineage>
        <taxon>Eukaryota</taxon>
        <taxon>Fungi</taxon>
        <taxon>Dikarya</taxon>
        <taxon>Basidiomycota</taxon>
        <taxon>Pucciniomycotina</taxon>
        <taxon>Pucciniomycetes</taxon>
        <taxon>Pucciniales</taxon>
        <taxon>Pucciniaceae</taxon>
        <taxon>Puccinia</taxon>
    </lineage>
</organism>
<evidence type="ECO:0000313" key="2">
    <source>
        <dbReference type="EMBL" id="KAA1065352.1"/>
    </source>
</evidence>
<reference evidence="6 7" key="1">
    <citation type="submission" date="2019-05" db="EMBL/GenBank/DDBJ databases">
        <title>Emergence of the Ug99 lineage of the wheat stem rust pathogen through somatic hybridization.</title>
        <authorList>
            <person name="Li F."/>
            <person name="Upadhyaya N.M."/>
            <person name="Sperschneider J."/>
            <person name="Matny O."/>
            <person name="Nguyen-Phuc H."/>
            <person name="Mago R."/>
            <person name="Raley C."/>
            <person name="Miller M.E."/>
            <person name="Silverstein K.A.T."/>
            <person name="Henningsen E."/>
            <person name="Hirsch C.D."/>
            <person name="Visser B."/>
            <person name="Pretorius Z.A."/>
            <person name="Steffenson B.J."/>
            <person name="Schwessinger B."/>
            <person name="Dodds P.N."/>
            <person name="Figueroa M."/>
        </authorList>
    </citation>
    <scope>NUCLEOTIDE SEQUENCE [LARGE SCALE GENOMIC DNA]</scope>
    <source>
        <strain evidence="3">21-0</strain>
        <strain evidence="2 7">Ug99</strain>
    </source>
</reference>
<dbReference type="AlphaFoldDB" id="A0A5B0LL75"/>
<evidence type="ECO:0000313" key="6">
    <source>
        <dbReference type="Proteomes" id="UP000324748"/>
    </source>
</evidence>
<name>A0A5B0LL75_PUCGR</name>
<dbReference type="EMBL" id="VSWC01000092">
    <property type="protein sequence ID" value="KAA1090765.1"/>
    <property type="molecule type" value="Genomic_DNA"/>
</dbReference>
<sequence length="110" mass="13038">MAYVLCATIPLLYLVYKLFTRRDSEPKLTEDRLQDQLKHLERRLNRLEERLNMQQELLNTQQERLNTQHAFSCDVVNVVLKRLNDRLTFDLDNRLALERLAQTVAQLGAK</sequence>